<dbReference type="GeneID" id="93847439"/>
<dbReference type="STRING" id="862969.SCI_1425"/>
<protein>
    <submittedName>
        <fullName evidence="1">Membrane protein</fullName>
    </submittedName>
</protein>
<dbReference type="RefSeq" id="WP_006269761.1">
    <property type="nucleotide sequence ID" value="NZ_CAJPUH010000018.1"/>
</dbReference>
<dbReference type="eggNOG" id="COG5522">
    <property type="taxonomic scope" value="Bacteria"/>
</dbReference>
<evidence type="ECO:0000313" key="1">
    <source>
        <dbReference type="EMBL" id="KIC78961.1"/>
    </source>
</evidence>
<organism evidence="1 2">
    <name type="scientific">Streptococcus constellatus</name>
    <dbReference type="NCBI Taxonomy" id="76860"/>
    <lineage>
        <taxon>Bacteria</taxon>
        <taxon>Bacillati</taxon>
        <taxon>Bacillota</taxon>
        <taxon>Bacilli</taxon>
        <taxon>Lactobacillales</taxon>
        <taxon>Streptococcaceae</taxon>
        <taxon>Streptococcus</taxon>
        <taxon>Streptococcus anginosus group</taxon>
    </lineage>
</organism>
<evidence type="ECO:0000313" key="2">
    <source>
        <dbReference type="Proteomes" id="UP000031339"/>
    </source>
</evidence>
<dbReference type="Pfam" id="PF14808">
    <property type="entry name" value="TMEM164"/>
    <property type="match status" value="1"/>
</dbReference>
<dbReference type="OrthoDB" id="9813172at2"/>
<reference evidence="1 2" key="1">
    <citation type="submission" date="2014-12" db="EMBL/GenBank/DDBJ databases">
        <title>Partial genome sequence of Streptococcus constellatus KCOM 1650 (= ChDC B144).</title>
        <authorList>
            <person name="Kook J.-K."/>
            <person name="Park S.-N."/>
            <person name="Lim Y.K."/>
            <person name="Jo E."/>
        </authorList>
    </citation>
    <scope>NUCLEOTIDE SEQUENCE [LARGE SCALE GENOMIC DNA]</scope>
    <source>
        <strain evidence="1 2">KCOM 1650</strain>
    </source>
</reference>
<gene>
    <name evidence="1" type="ORF">RN79_05220</name>
</gene>
<dbReference type="NCBIfam" id="TIGR02206">
    <property type="entry name" value="intg_mem_TP0381"/>
    <property type="match status" value="1"/>
</dbReference>
<dbReference type="Proteomes" id="UP000031339">
    <property type="component" value="Unassembled WGS sequence"/>
</dbReference>
<accession>A0A0C1K7X1</accession>
<comment type="caution">
    <text evidence="1">The sequence shown here is derived from an EMBL/GenBank/DDBJ whole genome shotgun (WGS) entry which is preliminary data.</text>
</comment>
<dbReference type="InterPro" id="IPR011737">
    <property type="entry name" value="CHP02206_TP0381"/>
</dbReference>
<sequence>MNLQEFFTSHKTEAPQLTPFWYGMMFLGIIYIMYSAVKYHQNKRYQIILKFVQGFQILMLYSWYVATLSPLSEALPFYHCRLAMFAILFLPDSSVYKQYFALLGVFGPICALIYPLFDPFTFPHITLVSYLIGHYALLGNSLTYLMNHYDSKQLDLRRIVEISFAMNLLLLFVNFVSGGNYGFLKEPPLVGDHGIISNYLLVSLPLILAIWMISLVFKQIQLKQEQEETVRQEN</sequence>
<proteinExistence type="predicted"/>
<dbReference type="EMBL" id="JWIY01000001">
    <property type="protein sequence ID" value="KIC78961.1"/>
    <property type="molecule type" value="Genomic_DNA"/>
</dbReference>
<name>A0A0C1K7X1_STRCV</name>
<dbReference type="AlphaFoldDB" id="A0A0C1K7X1"/>